<protein>
    <submittedName>
        <fullName evidence="1">Uncharacterized protein</fullName>
    </submittedName>
</protein>
<sequence>MFKTTRIIVMHFIKRNIFFIFLKKKYFILQNKNLEGILLS</sequence>
<reference evidence="1 2" key="1">
    <citation type="journal article" date="2000" name="Nucleic Acids Res.">
        <title>Genome sequences of Chlamydia trachomatis MoPn and Chlamydia pneumoniae AR39.</title>
        <authorList>
            <person name="Read T.D."/>
            <person name="Brunham R.C."/>
            <person name="Shen C."/>
            <person name="Gill S.R."/>
            <person name="Heidelberg J.F."/>
            <person name="White O."/>
            <person name="Hickey E.K."/>
            <person name="Peterson J.D."/>
            <person name="Utterback T.R."/>
            <person name="Berry K.J."/>
            <person name="Bass S."/>
            <person name="Linher K.D."/>
            <person name="Weidman J.F."/>
            <person name="Khouri H.M."/>
            <person name="Craven B."/>
            <person name="Bowman C."/>
            <person name="Dodson R.J."/>
            <person name="Gwinn M.L."/>
            <person name="Nelson W.C."/>
            <person name="DeBoy R.T."/>
            <person name="Kolonay J.F."/>
            <person name="McClarty G."/>
            <person name="Salzberg S.L."/>
            <person name="Eisen J.A."/>
            <person name="Fraser C.M."/>
        </authorList>
    </citation>
    <scope>NUCLEOTIDE SEQUENCE [LARGE SCALE GENOMIC DNA]</scope>
    <source>
        <strain evidence="1 2">AR39</strain>
    </source>
</reference>
<evidence type="ECO:0000313" key="1">
    <source>
        <dbReference type="EMBL" id="AAF38352.1"/>
    </source>
</evidence>
<dbReference type="PATRIC" id="fig|83558.14.peg.258"/>
<dbReference type="KEGG" id="cpa:CP_0528"/>
<dbReference type="PIR" id="G81568">
    <property type="entry name" value="G81568"/>
</dbReference>
<evidence type="ECO:0000313" key="2">
    <source>
        <dbReference type="Proteomes" id="UP000000583"/>
    </source>
</evidence>
<dbReference type="EMBL" id="AE002161">
    <property type="protein sequence ID" value="AAF38352.1"/>
    <property type="molecule type" value="Genomic_DNA"/>
</dbReference>
<proteinExistence type="predicted"/>
<dbReference type="AlphaFoldDB" id="Q9K254"/>
<accession>Q9K254</accession>
<gene>
    <name evidence="1" type="ordered locus">CP_0528</name>
</gene>
<organism evidence="1 2">
    <name type="scientific">Chlamydia pneumoniae</name>
    <name type="common">Chlamydophila pneumoniae</name>
    <dbReference type="NCBI Taxonomy" id="83558"/>
    <lineage>
        <taxon>Bacteria</taxon>
        <taxon>Pseudomonadati</taxon>
        <taxon>Chlamydiota</taxon>
        <taxon>Chlamydiia</taxon>
        <taxon>Chlamydiales</taxon>
        <taxon>Chlamydiaceae</taxon>
        <taxon>Chlamydia/Chlamydophila group</taxon>
        <taxon>Chlamydia</taxon>
    </lineage>
</organism>
<name>Q9K254_CHLPN</name>
<dbReference type="Proteomes" id="UP000000583">
    <property type="component" value="Chromosome"/>
</dbReference>